<feature type="non-terminal residue" evidence="6">
    <location>
        <position position="1"/>
    </location>
</feature>
<proteinExistence type="inferred from homology"/>
<name>A0A0X3Q6Q8_SCHSO</name>
<evidence type="ECO:0000256" key="4">
    <source>
        <dbReference type="ARBA" id="ARBA00022787"/>
    </source>
</evidence>
<dbReference type="GO" id="GO:0015288">
    <property type="term" value="F:porin activity"/>
    <property type="evidence" value="ECO:0007669"/>
    <property type="project" value="UniProtKB-KW"/>
</dbReference>
<keyword evidence="5" id="KW-0813">Transport</keyword>
<accession>A0A0X3Q6Q8</accession>
<sequence>CAAMALSSFGDLGKAAKDIFTKHFKTSFCNFNYKSKTENDVDVHIECSGRDFQAAGDVTFKPADGISVKTKIDNAMKLTSDVEISEKIKGVKHNIVCSIDKAGEKNLKLKSSLKQDHVNADLEVDFASKFPQTVGSFVVGDKGYMAGAQLSVDTNGFEIKKYVYSLGYIGKGFQLHGFLTNHRDIEIKLFQSHTDVDCGFNIGYDGVAKTTSFGAAVMYKPNKDAFLKARVNERGVLALAYGIKVVPGALLTVSAETDTTAYSKAAEYGMCLEIEN</sequence>
<dbReference type="AlphaFoldDB" id="A0A0X3Q6Q8"/>
<dbReference type="InterPro" id="IPR001925">
    <property type="entry name" value="Porin_Euk"/>
</dbReference>
<comment type="subcellular location">
    <subcellularLocation>
        <location evidence="1">Mitochondrion outer membrane</location>
    </subcellularLocation>
</comment>
<dbReference type="InterPro" id="IPR027246">
    <property type="entry name" value="Porin_Euk/Tom40"/>
</dbReference>
<keyword evidence="3" id="KW-0472">Membrane</keyword>
<dbReference type="GO" id="GO:0008308">
    <property type="term" value="F:voltage-gated monoatomic anion channel activity"/>
    <property type="evidence" value="ECO:0007669"/>
    <property type="project" value="InterPro"/>
</dbReference>
<dbReference type="PRINTS" id="PR00185">
    <property type="entry name" value="EUKARYTPORIN"/>
</dbReference>
<dbReference type="GO" id="GO:0005741">
    <property type="term" value="C:mitochondrial outer membrane"/>
    <property type="evidence" value="ECO:0007669"/>
    <property type="project" value="UniProtKB-SubCell"/>
</dbReference>
<evidence type="ECO:0000256" key="5">
    <source>
        <dbReference type="ARBA" id="ARBA00023114"/>
    </source>
</evidence>
<evidence type="ECO:0000256" key="2">
    <source>
        <dbReference type="ARBA" id="ARBA00007780"/>
    </source>
</evidence>
<keyword evidence="3" id="KW-0812">Transmembrane</keyword>
<dbReference type="EMBL" id="GEEE01006843">
    <property type="protein sequence ID" value="JAP56382.1"/>
    <property type="molecule type" value="Transcribed_RNA"/>
</dbReference>
<keyword evidence="4" id="KW-1000">Mitochondrion outer membrane</keyword>
<organism evidence="6">
    <name type="scientific">Schistocephalus solidus</name>
    <name type="common">Tapeworm</name>
    <dbReference type="NCBI Taxonomy" id="70667"/>
    <lineage>
        <taxon>Eukaryota</taxon>
        <taxon>Metazoa</taxon>
        <taxon>Spiralia</taxon>
        <taxon>Lophotrochozoa</taxon>
        <taxon>Platyhelminthes</taxon>
        <taxon>Cestoda</taxon>
        <taxon>Eucestoda</taxon>
        <taxon>Diphyllobothriidea</taxon>
        <taxon>Diphyllobothriidae</taxon>
        <taxon>Schistocephalus</taxon>
    </lineage>
</organism>
<gene>
    <name evidence="6" type="primary">VDAC</name>
    <name evidence="6" type="ORF">TR32406</name>
</gene>
<keyword evidence="5" id="KW-0406">Ion transport</keyword>
<dbReference type="GO" id="GO:0046930">
    <property type="term" value="C:pore complex"/>
    <property type="evidence" value="ECO:0007669"/>
    <property type="project" value="UniProtKB-KW"/>
</dbReference>
<comment type="similarity">
    <text evidence="2">Belongs to the eukaryotic mitochondrial porin family.</text>
</comment>
<protein>
    <submittedName>
        <fullName evidence="6">Voltage-dependent anion-selective channel</fullName>
    </submittedName>
</protein>
<keyword evidence="3" id="KW-1134">Transmembrane beta strand</keyword>
<dbReference type="PANTHER" id="PTHR11743:SF70">
    <property type="entry name" value="GH26960P-RELATED"/>
    <property type="match status" value="1"/>
</dbReference>
<keyword evidence="4" id="KW-0496">Mitochondrion</keyword>
<dbReference type="Pfam" id="PF01459">
    <property type="entry name" value="Porin_3"/>
    <property type="match status" value="1"/>
</dbReference>
<dbReference type="CDD" id="cd07306">
    <property type="entry name" value="Porin3_VDAC"/>
    <property type="match status" value="1"/>
</dbReference>
<evidence type="ECO:0000256" key="3">
    <source>
        <dbReference type="ARBA" id="ARBA00022452"/>
    </source>
</evidence>
<dbReference type="PANTHER" id="PTHR11743">
    <property type="entry name" value="VOLTAGE-DEPENDENT ANION-SELECTIVE CHANNEL"/>
    <property type="match status" value="1"/>
</dbReference>
<evidence type="ECO:0000256" key="1">
    <source>
        <dbReference type="ARBA" id="ARBA00004294"/>
    </source>
</evidence>
<evidence type="ECO:0000313" key="6">
    <source>
        <dbReference type="EMBL" id="JAP56382.1"/>
    </source>
</evidence>
<keyword evidence="5" id="KW-0626">Porin</keyword>
<dbReference type="Gene3D" id="2.40.160.10">
    <property type="entry name" value="Porin"/>
    <property type="match status" value="1"/>
</dbReference>
<reference evidence="6" key="1">
    <citation type="submission" date="2016-01" db="EMBL/GenBank/DDBJ databases">
        <title>Reference transcriptome for the parasite Schistocephalus solidus: insights into the molecular evolution of parasitism.</title>
        <authorList>
            <person name="Hebert F.O."/>
            <person name="Grambauer S."/>
            <person name="Barber I."/>
            <person name="Landry C.R."/>
            <person name="Aubin-Horth N."/>
        </authorList>
    </citation>
    <scope>NUCLEOTIDE SEQUENCE</scope>
</reference>
<dbReference type="InterPro" id="IPR023614">
    <property type="entry name" value="Porin_dom_sf"/>
</dbReference>